<dbReference type="EMBL" id="WJJP01000021">
    <property type="protein sequence ID" value="MBD3323088.1"/>
    <property type="molecule type" value="Genomic_DNA"/>
</dbReference>
<dbReference type="PANTHER" id="PTHR45953:SF1">
    <property type="entry name" value="IDURONATE 2-SULFATASE"/>
    <property type="match status" value="1"/>
</dbReference>
<dbReference type="Pfam" id="PF00884">
    <property type="entry name" value="Sulfatase"/>
    <property type="match status" value="1"/>
</dbReference>
<organism evidence="6 7">
    <name type="scientific">candidate division KSB3 bacterium</name>
    <dbReference type="NCBI Taxonomy" id="2044937"/>
    <lineage>
        <taxon>Bacteria</taxon>
        <taxon>candidate division KSB3</taxon>
    </lineage>
</organism>
<evidence type="ECO:0000256" key="1">
    <source>
        <dbReference type="ARBA" id="ARBA00008779"/>
    </source>
</evidence>
<dbReference type="Gene3D" id="3.40.720.10">
    <property type="entry name" value="Alkaline Phosphatase, subunit A"/>
    <property type="match status" value="1"/>
</dbReference>
<dbReference type="InterPro" id="IPR024607">
    <property type="entry name" value="Sulfatase_CS"/>
</dbReference>
<dbReference type="Proteomes" id="UP000649604">
    <property type="component" value="Unassembled WGS sequence"/>
</dbReference>
<feature type="domain" description="Sulfatase N-terminal" evidence="5">
    <location>
        <begin position="7"/>
        <end position="379"/>
    </location>
</feature>
<dbReference type="GO" id="GO:0046872">
    <property type="term" value="F:metal ion binding"/>
    <property type="evidence" value="ECO:0007669"/>
    <property type="project" value="UniProtKB-KW"/>
</dbReference>
<evidence type="ECO:0000313" key="6">
    <source>
        <dbReference type="EMBL" id="MBD3323088.1"/>
    </source>
</evidence>
<sequence>MSTRQRPNILWYCTDQQRSDTIHALGNSHIHTPVLDQLIENGVGFTQAYCQTPICTPSRATFLTGRYPATHHVHRNGNAVFPEHEVLVTKLLADAGYDCGLVGKLHLAGSEGKIEPRANDGYRMYGWSHHPYPDIEGNLYTEWLKNEKGVNPVELYSKLEGSYGVGVPTELHQTTWCSNVAIQFISEQRDADQPWLLSMNPFAPHPSFHPPQEYLDRYTPEEIPFPLFQEHDIERQKAFAGIDQQTIHAVNPQQYSPENDRNNPDLPRDQLASIPPSSYDARLMKACYYAEIELVNDQLGRVIDVLRDTGQLDNTIIIFMSDHGELLGDHGLLFKGCRFFEALAHVPLIISGPGFIRGVHSDALVELVDIAPTLLEAAGLDVPYYMQGKSLLPLLTGKTVSDYHKPHVFCEYNDAMGPGTMDTLNHTYEASHGTMYFDGRYKLVVYHGHTVGELYDLKADPGEFNNLWDHVDYKELKAELLLKHLDAFAATSSAGIKRVKEY</sequence>
<protein>
    <submittedName>
        <fullName evidence="6">Sulfatase-like hydrolase/transferase</fullName>
    </submittedName>
</protein>
<dbReference type="AlphaFoldDB" id="A0A9D5JRT7"/>
<feature type="region of interest" description="Disordered" evidence="4">
    <location>
        <begin position="249"/>
        <end position="274"/>
    </location>
</feature>
<dbReference type="InterPro" id="IPR000917">
    <property type="entry name" value="Sulfatase_N"/>
</dbReference>
<keyword evidence="3 6" id="KW-0378">Hydrolase</keyword>
<evidence type="ECO:0000256" key="4">
    <source>
        <dbReference type="SAM" id="MobiDB-lite"/>
    </source>
</evidence>
<keyword evidence="2" id="KW-0479">Metal-binding</keyword>
<dbReference type="GO" id="GO:0008484">
    <property type="term" value="F:sulfuric ester hydrolase activity"/>
    <property type="evidence" value="ECO:0007669"/>
    <property type="project" value="TreeGrafter"/>
</dbReference>
<dbReference type="SUPFAM" id="SSF53649">
    <property type="entry name" value="Alkaline phosphatase-like"/>
    <property type="match status" value="1"/>
</dbReference>
<reference evidence="6" key="1">
    <citation type="submission" date="2019-11" db="EMBL/GenBank/DDBJ databases">
        <title>Microbial mats filling the niche in hypersaline microbial mats.</title>
        <authorList>
            <person name="Wong H.L."/>
            <person name="Macleod F.I."/>
            <person name="White R.A. III"/>
            <person name="Burns B.P."/>
        </authorList>
    </citation>
    <scope>NUCLEOTIDE SEQUENCE</scope>
    <source>
        <strain evidence="6">Rbin_158</strain>
    </source>
</reference>
<name>A0A9D5JRT7_9BACT</name>
<comment type="caution">
    <text evidence="6">The sequence shown here is derived from an EMBL/GenBank/DDBJ whole genome shotgun (WGS) entry which is preliminary data.</text>
</comment>
<comment type="similarity">
    <text evidence="1">Belongs to the sulfatase family.</text>
</comment>
<evidence type="ECO:0000259" key="5">
    <source>
        <dbReference type="Pfam" id="PF00884"/>
    </source>
</evidence>
<evidence type="ECO:0000256" key="3">
    <source>
        <dbReference type="ARBA" id="ARBA00022801"/>
    </source>
</evidence>
<accession>A0A9D5JRT7</accession>
<feature type="compositionally biased region" description="Basic and acidic residues" evidence="4">
    <location>
        <begin position="258"/>
        <end position="268"/>
    </location>
</feature>
<dbReference type="PROSITE" id="PS00523">
    <property type="entry name" value="SULFATASE_1"/>
    <property type="match status" value="1"/>
</dbReference>
<dbReference type="InterPro" id="IPR017850">
    <property type="entry name" value="Alkaline_phosphatase_core_sf"/>
</dbReference>
<evidence type="ECO:0000256" key="2">
    <source>
        <dbReference type="ARBA" id="ARBA00022723"/>
    </source>
</evidence>
<dbReference type="GO" id="GO:0005737">
    <property type="term" value="C:cytoplasm"/>
    <property type="evidence" value="ECO:0007669"/>
    <property type="project" value="TreeGrafter"/>
</dbReference>
<gene>
    <name evidence="6" type="ORF">GF339_00805</name>
</gene>
<proteinExistence type="inferred from homology"/>
<evidence type="ECO:0000313" key="7">
    <source>
        <dbReference type="Proteomes" id="UP000649604"/>
    </source>
</evidence>
<dbReference type="PANTHER" id="PTHR45953">
    <property type="entry name" value="IDURONATE 2-SULFATASE"/>
    <property type="match status" value="1"/>
</dbReference>